<gene>
    <name evidence="1" type="ORF">LIER_27598</name>
</gene>
<organism evidence="1 2">
    <name type="scientific">Lithospermum erythrorhizon</name>
    <name type="common">Purple gromwell</name>
    <name type="synonym">Lithospermum officinale var. erythrorhizon</name>
    <dbReference type="NCBI Taxonomy" id="34254"/>
    <lineage>
        <taxon>Eukaryota</taxon>
        <taxon>Viridiplantae</taxon>
        <taxon>Streptophyta</taxon>
        <taxon>Embryophyta</taxon>
        <taxon>Tracheophyta</taxon>
        <taxon>Spermatophyta</taxon>
        <taxon>Magnoliopsida</taxon>
        <taxon>eudicotyledons</taxon>
        <taxon>Gunneridae</taxon>
        <taxon>Pentapetalae</taxon>
        <taxon>asterids</taxon>
        <taxon>lamiids</taxon>
        <taxon>Boraginales</taxon>
        <taxon>Boraginaceae</taxon>
        <taxon>Boraginoideae</taxon>
        <taxon>Lithospermeae</taxon>
        <taxon>Lithospermum</taxon>
    </lineage>
</organism>
<evidence type="ECO:0000313" key="1">
    <source>
        <dbReference type="EMBL" id="GAA0174151.1"/>
    </source>
</evidence>
<proteinExistence type="predicted"/>
<keyword evidence="2" id="KW-1185">Reference proteome</keyword>
<evidence type="ECO:0000313" key="2">
    <source>
        <dbReference type="Proteomes" id="UP001454036"/>
    </source>
</evidence>
<dbReference type="PANTHER" id="PTHR33116">
    <property type="entry name" value="REVERSE TRANSCRIPTASE ZINC-BINDING DOMAIN-CONTAINING PROTEIN-RELATED-RELATED"/>
    <property type="match status" value="1"/>
</dbReference>
<reference evidence="1 2" key="1">
    <citation type="submission" date="2024-01" db="EMBL/GenBank/DDBJ databases">
        <title>The complete chloroplast genome sequence of Lithospermum erythrorhizon: insights into the phylogenetic relationship among Boraginaceae species and the maternal lineages of purple gromwells.</title>
        <authorList>
            <person name="Okada T."/>
            <person name="Watanabe K."/>
        </authorList>
    </citation>
    <scope>NUCLEOTIDE SEQUENCE [LARGE SCALE GENOMIC DNA]</scope>
</reference>
<dbReference type="EMBL" id="BAABME010008937">
    <property type="protein sequence ID" value="GAA0174151.1"/>
    <property type="molecule type" value="Genomic_DNA"/>
</dbReference>
<comment type="caution">
    <text evidence="1">The sequence shown here is derived from an EMBL/GenBank/DDBJ whole genome shotgun (WGS) entry which is preliminary data.</text>
</comment>
<protein>
    <submittedName>
        <fullName evidence="1">Uncharacterized protein</fullName>
    </submittedName>
</protein>
<dbReference type="AlphaFoldDB" id="A0AAV3RFN7"/>
<sequence length="170" mass="19631">MSFHVIKNTLNEFGGLAGLFPNLDKSCCFFDGASDVDIVCLERIMNIPIVLFGISNYWGQCIFLPCGVCKEIENFVRTFLWTGAGLDKYKSNVAWSWVGRRKDEGGLGIKSLQDWNISCMSIHLWNICSKNDTLWVKWINTYKIKGACLWSMKSRSIDTWVRRKFMHLRD</sequence>
<name>A0AAV3RFN7_LITER</name>
<accession>A0AAV3RFN7</accession>
<dbReference type="Proteomes" id="UP001454036">
    <property type="component" value="Unassembled WGS sequence"/>
</dbReference>
<dbReference type="PANTHER" id="PTHR33116:SF66">
    <property type="entry name" value="REVERSE TRANSCRIPTASE ZINC-BINDING DOMAIN-CONTAINING PROTEIN"/>
    <property type="match status" value="1"/>
</dbReference>